<accession>A0ABS3MWC5</accession>
<organism evidence="2 3">
    <name type="scientific">Metabacillus bambusae</name>
    <dbReference type="NCBI Taxonomy" id="2795218"/>
    <lineage>
        <taxon>Bacteria</taxon>
        <taxon>Bacillati</taxon>
        <taxon>Bacillota</taxon>
        <taxon>Bacilli</taxon>
        <taxon>Bacillales</taxon>
        <taxon>Bacillaceae</taxon>
        <taxon>Metabacillus</taxon>
    </lineage>
</organism>
<proteinExistence type="predicted"/>
<dbReference type="Proteomes" id="UP000663981">
    <property type="component" value="Unassembled WGS sequence"/>
</dbReference>
<protein>
    <submittedName>
        <fullName evidence="2">Uncharacterized protein</fullName>
    </submittedName>
</protein>
<evidence type="ECO:0000313" key="2">
    <source>
        <dbReference type="EMBL" id="MBO1510276.1"/>
    </source>
</evidence>
<sequence length="46" mass="5298">MSKKKQTPSPEVDQKQLINDKVEKLRENNYEDDHVRKVTISGADGQ</sequence>
<keyword evidence="3" id="KW-1185">Reference proteome</keyword>
<feature type="region of interest" description="Disordered" evidence="1">
    <location>
        <begin position="1"/>
        <end position="30"/>
    </location>
</feature>
<reference evidence="2 3" key="1">
    <citation type="submission" date="2021-03" db="EMBL/GenBank/DDBJ databases">
        <title>Whole genome sequence of Metabacillus bambusae BG109.</title>
        <authorList>
            <person name="Jeong J.W."/>
        </authorList>
    </citation>
    <scope>NUCLEOTIDE SEQUENCE [LARGE SCALE GENOMIC DNA]</scope>
    <source>
        <strain evidence="2 3">BG109</strain>
    </source>
</reference>
<evidence type="ECO:0000313" key="3">
    <source>
        <dbReference type="Proteomes" id="UP000663981"/>
    </source>
</evidence>
<comment type="caution">
    <text evidence="2">The sequence shown here is derived from an EMBL/GenBank/DDBJ whole genome shotgun (WGS) entry which is preliminary data.</text>
</comment>
<gene>
    <name evidence="2" type="ORF">I7822_01025</name>
</gene>
<feature type="compositionally biased region" description="Basic and acidic residues" evidence="1">
    <location>
        <begin position="12"/>
        <end position="30"/>
    </location>
</feature>
<name>A0ABS3MWC5_9BACI</name>
<evidence type="ECO:0000256" key="1">
    <source>
        <dbReference type="SAM" id="MobiDB-lite"/>
    </source>
</evidence>
<dbReference type="EMBL" id="JAGDEL010000001">
    <property type="protein sequence ID" value="MBO1510276.1"/>
    <property type="molecule type" value="Genomic_DNA"/>
</dbReference>
<dbReference type="RefSeq" id="WP_207974944.1">
    <property type="nucleotide sequence ID" value="NZ_JAGDEL010000001.1"/>
</dbReference>